<protein>
    <recommendedName>
        <fullName evidence="3">DUF1972 domain-containing protein</fullName>
    </recommendedName>
</protein>
<sequence>MIKEFIKCKSERDFVLITNVNDKFLKELELKTGYSKDSRIKFAGTVYDSEMLMKIRENAYGYFHGHEVGGTNPSLLEALASTQLNLLLNVGFNREVAEDGAMYWSKEEGNLAGLIEKADHLDQSEINKYTERARKRVRDRYSWEYISGQYEKLFLK</sequence>
<name>C0FUZ0_9FIRM</name>
<comment type="caution">
    <text evidence="1">The sequence shown here is derived from an EMBL/GenBank/DDBJ whole genome shotgun (WGS) entry which is preliminary data.</text>
</comment>
<organism evidence="1 2">
    <name type="scientific">Roseburia inulinivorans DSM 16841</name>
    <dbReference type="NCBI Taxonomy" id="622312"/>
    <lineage>
        <taxon>Bacteria</taxon>
        <taxon>Bacillati</taxon>
        <taxon>Bacillota</taxon>
        <taxon>Clostridia</taxon>
        <taxon>Lachnospirales</taxon>
        <taxon>Lachnospiraceae</taxon>
        <taxon>Roseburia</taxon>
    </lineage>
</organism>
<dbReference type="EMBL" id="ACFY01000096">
    <property type="protein sequence ID" value="EEG93594.1"/>
    <property type="molecule type" value="Genomic_DNA"/>
</dbReference>
<evidence type="ECO:0000313" key="1">
    <source>
        <dbReference type="EMBL" id="EEG93594.1"/>
    </source>
</evidence>
<reference evidence="1 2" key="2">
    <citation type="submission" date="2009-03" db="EMBL/GenBank/DDBJ databases">
        <title>Draft genome sequence of Roseburia inulinivorans (DSM 16841).</title>
        <authorList>
            <person name="Sudarsanam P."/>
            <person name="Ley R."/>
            <person name="Guruge J."/>
            <person name="Turnbaugh P.J."/>
            <person name="Mahowald M."/>
            <person name="Liep D."/>
            <person name="Gordon J."/>
        </authorList>
    </citation>
    <scope>NUCLEOTIDE SEQUENCE [LARGE SCALE GENOMIC DNA]</scope>
    <source>
        <strain evidence="1 2">DSM 16841</strain>
    </source>
</reference>
<reference evidence="1 2" key="1">
    <citation type="submission" date="2009-02" db="EMBL/GenBank/DDBJ databases">
        <authorList>
            <person name="Fulton L."/>
            <person name="Clifton S."/>
            <person name="Fulton B."/>
            <person name="Xu J."/>
            <person name="Minx P."/>
            <person name="Pepin K.H."/>
            <person name="Johnson M."/>
            <person name="Bhonagiri V."/>
            <person name="Nash W.E."/>
            <person name="Mardis E.R."/>
            <person name="Wilson R.K."/>
        </authorList>
    </citation>
    <scope>NUCLEOTIDE SEQUENCE [LARGE SCALE GENOMIC DNA]</scope>
    <source>
        <strain evidence="1 2">DSM 16841</strain>
    </source>
</reference>
<evidence type="ECO:0000313" key="2">
    <source>
        <dbReference type="Proteomes" id="UP000003561"/>
    </source>
</evidence>
<dbReference type="Gene3D" id="3.40.50.2000">
    <property type="entry name" value="Glycogen Phosphorylase B"/>
    <property type="match status" value="1"/>
</dbReference>
<accession>C0FUZ0</accession>
<evidence type="ECO:0008006" key="3">
    <source>
        <dbReference type="Google" id="ProtNLM"/>
    </source>
</evidence>
<dbReference type="SUPFAM" id="SSF53756">
    <property type="entry name" value="UDP-Glycosyltransferase/glycogen phosphorylase"/>
    <property type="match status" value="1"/>
</dbReference>
<proteinExistence type="predicted"/>
<dbReference type="CAZy" id="GT4">
    <property type="family name" value="Glycosyltransferase Family 4"/>
</dbReference>
<dbReference type="AlphaFoldDB" id="C0FUZ0"/>
<gene>
    <name evidence="1" type="ORF">ROSEINA2194_02561</name>
</gene>
<dbReference type="eggNOG" id="COG0438">
    <property type="taxonomic scope" value="Bacteria"/>
</dbReference>
<dbReference type="Proteomes" id="UP000003561">
    <property type="component" value="Unassembled WGS sequence"/>
</dbReference>